<dbReference type="GO" id="GO:0016705">
    <property type="term" value="F:oxidoreductase activity, acting on paired donors, with incorporation or reduction of molecular oxygen"/>
    <property type="evidence" value="ECO:0007669"/>
    <property type="project" value="InterPro"/>
</dbReference>
<accession>A0A0B2A0Z5</accession>
<dbReference type="GO" id="GO:0005829">
    <property type="term" value="C:cytosol"/>
    <property type="evidence" value="ECO:0007669"/>
    <property type="project" value="TreeGrafter"/>
</dbReference>
<sequence length="337" mass="35924">MTGDLRIGIHSDLREHGDQAAVYREQLDLFERAERSGFDSAWVRSYHFRRKAVGFSFPGGLPSPFVFLAALASRTSRIRIGTAVVPLPLENLVRVAEDAAVLDAISDGRVELGVSNGGQAPIASALGVALVTDREAKKLDYLRRLDELGRVLDGAVIGATDQELNPPTRGLSARIWESALTAQTGAEAALRGHGVLIGTTQTVPAEVTAAAYHAALPPGVRPRVGIVVHVHLARDRETALAQLAPDIAAIYEWGGDWLPRADTLVQQAAGINIHYGTADQITESIAASAPFPLATELQFSVAHGTTDPAQRVDALDAVAEHIAPALGWCPSTLERIR</sequence>
<comment type="caution">
    <text evidence="2">The sequence shown here is derived from an EMBL/GenBank/DDBJ whole genome shotgun (WGS) entry which is preliminary data.</text>
</comment>
<evidence type="ECO:0000313" key="2">
    <source>
        <dbReference type="EMBL" id="KHK96696.1"/>
    </source>
</evidence>
<dbReference type="InterPro" id="IPR050766">
    <property type="entry name" value="Bact_Lucif_Oxidored"/>
</dbReference>
<evidence type="ECO:0000313" key="3">
    <source>
        <dbReference type="Proteomes" id="UP000031030"/>
    </source>
</evidence>
<proteinExistence type="predicted"/>
<keyword evidence="3" id="KW-1185">Reference proteome</keyword>
<dbReference type="EMBL" id="JTDK01000013">
    <property type="protein sequence ID" value="KHK96696.1"/>
    <property type="molecule type" value="Genomic_DNA"/>
</dbReference>
<dbReference type="Proteomes" id="UP000031030">
    <property type="component" value="Unassembled WGS sequence"/>
</dbReference>
<reference evidence="2 3" key="1">
    <citation type="submission" date="2014-11" db="EMBL/GenBank/DDBJ databases">
        <title>Genome sequence of Microbacterium mangrovi MUSC 115(T).</title>
        <authorList>
            <person name="Lee L.-H."/>
        </authorList>
    </citation>
    <scope>NUCLEOTIDE SEQUENCE [LARGE SCALE GENOMIC DNA]</scope>
    <source>
        <strain evidence="2 3">MUSC 115</strain>
    </source>
</reference>
<dbReference type="InterPro" id="IPR036661">
    <property type="entry name" value="Luciferase-like_sf"/>
</dbReference>
<dbReference type="Gene3D" id="3.20.20.30">
    <property type="entry name" value="Luciferase-like domain"/>
    <property type="match status" value="1"/>
</dbReference>
<dbReference type="PANTHER" id="PTHR30137">
    <property type="entry name" value="LUCIFERASE-LIKE MONOOXYGENASE"/>
    <property type="match status" value="1"/>
</dbReference>
<dbReference type="RefSeq" id="WP_039400738.1">
    <property type="nucleotide sequence ID" value="NZ_JTDK01000013.1"/>
</dbReference>
<dbReference type="PANTHER" id="PTHR30137:SF15">
    <property type="entry name" value="BLL6902 PROTEIN"/>
    <property type="match status" value="1"/>
</dbReference>
<dbReference type="AlphaFoldDB" id="A0A0B2A0Z5"/>
<dbReference type="STRING" id="1348253.LK09_14115"/>
<dbReference type="OrthoDB" id="7903015at2"/>
<organism evidence="2 3">
    <name type="scientific">Microbacterium mangrovi</name>
    <dbReference type="NCBI Taxonomy" id="1348253"/>
    <lineage>
        <taxon>Bacteria</taxon>
        <taxon>Bacillati</taxon>
        <taxon>Actinomycetota</taxon>
        <taxon>Actinomycetes</taxon>
        <taxon>Micrococcales</taxon>
        <taxon>Microbacteriaceae</taxon>
        <taxon>Microbacterium</taxon>
    </lineage>
</organism>
<evidence type="ECO:0000259" key="1">
    <source>
        <dbReference type="Pfam" id="PF00296"/>
    </source>
</evidence>
<feature type="domain" description="Luciferase-like" evidence="1">
    <location>
        <begin position="15"/>
        <end position="287"/>
    </location>
</feature>
<dbReference type="InterPro" id="IPR011251">
    <property type="entry name" value="Luciferase-like_dom"/>
</dbReference>
<dbReference type="SUPFAM" id="SSF51679">
    <property type="entry name" value="Bacterial luciferase-like"/>
    <property type="match status" value="1"/>
</dbReference>
<gene>
    <name evidence="2" type="ORF">LK09_14115</name>
</gene>
<dbReference type="Pfam" id="PF00296">
    <property type="entry name" value="Bac_luciferase"/>
    <property type="match status" value="1"/>
</dbReference>
<name>A0A0B2A0Z5_9MICO</name>
<protein>
    <recommendedName>
        <fullName evidence="1">Luciferase-like domain-containing protein</fullName>
    </recommendedName>
</protein>